<keyword evidence="11" id="KW-0238">DNA-binding</keyword>
<accession>A0A9E8M579</accession>
<keyword evidence="7" id="KW-0547">Nucleotide-binding</keyword>
<comment type="subcellular location">
    <subcellularLocation>
        <location evidence="1">Host nucleus</location>
    </subcellularLocation>
</comment>
<dbReference type="GO" id="GO:0016787">
    <property type="term" value="F:hydrolase activity"/>
    <property type="evidence" value="ECO:0007669"/>
    <property type="project" value="UniProtKB-KW"/>
</dbReference>
<protein>
    <submittedName>
        <fullName evidence="13">Replication associated protein</fullName>
    </submittedName>
</protein>
<dbReference type="Proteomes" id="UP001249588">
    <property type="component" value="Segment"/>
</dbReference>
<dbReference type="Gene3D" id="3.40.1310.20">
    <property type="match status" value="1"/>
</dbReference>
<feature type="domain" description="CRESS-DNA virus Rep endonuclease" evidence="12">
    <location>
        <begin position="1"/>
        <end position="102"/>
    </location>
</feature>
<evidence type="ECO:0000256" key="6">
    <source>
        <dbReference type="ARBA" id="ARBA00022723"/>
    </source>
</evidence>
<proteinExistence type="predicted"/>
<dbReference type="GO" id="GO:0000166">
    <property type="term" value="F:nucleotide binding"/>
    <property type="evidence" value="ECO:0007669"/>
    <property type="project" value="UniProtKB-KW"/>
</dbReference>
<name>A0A9E8M579_9VIRU</name>
<evidence type="ECO:0000256" key="10">
    <source>
        <dbReference type="ARBA" id="ARBA00023124"/>
    </source>
</evidence>
<keyword evidence="10" id="KW-0190">Covalent protein-DNA linkage</keyword>
<evidence type="ECO:0000259" key="12">
    <source>
        <dbReference type="PROSITE" id="PS52020"/>
    </source>
</evidence>
<dbReference type="GO" id="GO:0042025">
    <property type="term" value="C:host cell nucleus"/>
    <property type="evidence" value="ECO:0007669"/>
    <property type="project" value="UniProtKB-SubCell"/>
</dbReference>
<keyword evidence="5" id="KW-0540">Nuclease</keyword>
<evidence type="ECO:0000256" key="11">
    <source>
        <dbReference type="ARBA" id="ARBA00023125"/>
    </source>
</evidence>
<reference evidence="13" key="1">
    <citation type="submission" date="2021-12" db="EMBL/GenBank/DDBJ databases">
        <title>Lineage-specific microbe-virus interactions reveal viral roles in promoting carbon loss from peatlands along a natural permafrost thaw gradient.</title>
        <authorList>
            <person name="Trubl G."/>
            <person name="Roux S."/>
            <person name="Borton M.A."/>
            <person name="Varsani A."/>
            <person name="Li Y.-F."/>
            <person name="Sun C."/>
            <person name="Shaffer M."/>
            <person name="Jang H.B."/>
            <person name="Woodcroft B.J."/>
            <person name="Tyson G.W."/>
            <person name="Wrighton K."/>
            <person name="Saleska S."/>
            <person name="Eloe-Fadrosh E.A."/>
            <person name="Sullivan M.B."/>
            <person name="Rich V.I."/>
        </authorList>
    </citation>
    <scope>NUCLEOTIDE SEQUENCE</scope>
</reference>
<evidence type="ECO:0000256" key="5">
    <source>
        <dbReference type="ARBA" id="ARBA00022722"/>
    </source>
</evidence>
<dbReference type="Pfam" id="PF02407">
    <property type="entry name" value="Viral_Rep"/>
    <property type="match status" value="1"/>
</dbReference>
<dbReference type="GO" id="GO:0046872">
    <property type="term" value="F:metal ion binding"/>
    <property type="evidence" value="ECO:0007669"/>
    <property type="project" value="UniProtKB-KW"/>
</dbReference>
<evidence type="ECO:0000256" key="4">
    <source>
        <dbReference type="ARBA" id="ARBA00022705"/>
    </source>
</evidence>
<evidence type="ECO:0000256" key="3">
    <source>
        <dbReference type="ARBA" id="ARBA00022695"/>
    </source>
</evidence>
<dbReference type="EMBL" id="OM419070">
    <property type="protein sequence ID" value="WAB05087.1"/>
    <property type="molecule type" value="Genomic_DNA"/>
</dbReference>
<keyword evidence="2" id="KW-0808">Transferase</keyword>
<evidence type="ECO:0000256" key="1">
    <source>
        <dbReference type="ARBA" id="ARBA00004147"/>
    </source>
</evidence>
<evidence type="ECO:0000256" key="2">
    <source>
        <dbReference type="ARBA" id="ARBA00022679"/>
    </source>
</evidence>
<evidence type="ECO:0000256" key="8">
    <source>
        <dbReference type="ARBA" id="ARBA00022759"/>
    </source>
</evidence>
<dbReference type="PROSITE" id="PS52020">
    <property type="entry name" value="CRESS_DNA_REP"/>
    <property type="match status" value="1"/>
</dbReference>
<keyword evidence="8" id="KW-0255">Endonuclease</keyword>
<keyword evidence="6" id="KW-0479">Metal-binding</keyword>
<dbReference type="GO" id="GO:0004519">
    <property type="term" value="F:endonuclease activity"/>
    <property type="evidence" value="ECO:0007669"/>
    <property type="project" value="UniProtKB-KW"/>
</dbReference>
<evidence type="ECO:0000313" key="13">
    <source>
        <dbReference type="EMBL" id="WAB05087.1"/>
    </source>
</evidence>
<dbReference type="GO" id="GO:0006260">
    <property type="term" value="P:DNA replication"/>
    <property type="evidence" value="ECO:0007669"/>
    <property type="project" value="UniProtKB-KW"/>
</dbReference>
<evidence type="ECO:0000256" key="9">
    <source>
        <dbReference type="ARBA" id="ARBA00022801"/>
    </source>
</evidence>
<sequence length="289" mass="32775">MNAAKSWCFTWNNYPETYKNDLQTAFRNNFGISWCFQQETGNEGTHHIQGCVKFSNKLRPIEKLGLSRSIHWEASRGTWGQNIAYCSKEDTRTGNLTYYGCILPRPIWVITELYPWQLKIKDLLLGEPDQRSIYWIWEPTGNTGKSAFVKYMAVTHRNVLRATDGKKADIINLAYNADWETEVNALIIDLPRHNDGKLAYGAVEDIKNGMITNTKYETGNKFFNAPHIIIFANQPPFDLSAVSADRWVIREIINNDVDLQINQLLTTVVNAAVASATSSKLPVVGNKLA</sequence>
<keyword evidence="4" id="KW-0235">DNA replication</keyword>
<dbReference type="GO" id="GO:0016779">
    <property type="term" value="F:nucleotidyltransferase activity"/>
    <property type="evidence" value="ECO:0007669"/>
    <property type="project" value="UniProtKB-KW"/>
</dbReference>
<evidence type="ECO:0000256" key="7">
    <source>
        <dbReference type="ARBA" id="ARBA00022741"/>
    </source>
</evidence>
<keyword evidence="3" id="KW-0548">Nucleotidyltransferase</keyword>
<organism evidence="13">
    <name type="scientific">Miresoil virus 123</name>
    <dbReference type="NCBI Taxonomy" id="2911452"/>
    <lineage>
        <taxon>Viruses</taxon>
        <taxon>Miresoil_virus_gcode6_group</taxon>
    </lineage>
</organism>
<dbReference type="InterPro" id="IPR049912">
    <property type="entry name" value="CRESS_DNA_REP"/>
</dbReference>
<keyword evidence="9" id="KW-0378">Hydrolase</keyword>
<dbReference type="GO" id="GO:0003677">
    <property type="term" value="F:DNA binding"/>
    <property type="evidence" value="ECO:0007669"/>
    <property type="project" value="UniProtKB-KW"/>
</dbReference>